<organism evidence="1 2">
    <name type="scientific">Erwinia phage vB_EamM_Huxley</name>
    <dbReference type="NCBI Taxonomy" id="1883373"/>
    <lineage>
        <taxon>Viruses</taxon>
        <taxon>Duplodnaviria</taxon>
        <taxon>Heunggongvirae</taxon>
        <taxon>Uroviricota</taxon>
        <taxon>Caudoviricetes</taxon>
        <taxon>Chimalliviridae</taxon>
        <taxon>Machinavirus</taxon>
        <taxon>Machinavirus machina</taxon>
    </lineage>
</organism>
<dbReference type="KEGG" id="vg:29069382"/>
<name>A0A1B2IDM3_9CAUD</name>
<dbReference type="GeneID" id="29069382"/>
<protein>
    <submittedName>
        <fullName evidence="1">Uncharacterized protein</fullName>
    </submittedName>
</protein>
<dbReference type="EMBL" id="KX397368">
    <property type="protein sequence ID" value="ANZ49342.1"/>
    <property type="molecule type" value="Genomic_DNA"/>
</dbReference>
<gene>
    <name evidence="1" type="ORF">HUXLEY_260</name>
</gene>
<dbReference type="InterPro" id="IPR023214">
    <property type="entry name" value="HAD_sf"/>
</dbReference>
<accession>A0A1B2IDM3</accession>
<proteinExistence type="predicted"/>
<dbReference type="OrthoDB" id="20259at10239"/>
<dbReference type="RefSeq" id="YP_009293228.1">
    <property type="nucleotide sequence ID" value="NC_031127.1"/>
</dbReference>
<dbReference type="Proteomes" id="UP000203302">
    <property type="component" value="Segment"/>
</dbReference>
<reference evidence="2" key="1">
    <citation type="submission" date="2016-06" db="EMBL/GenBank/DDBJ databases">
        <authorList>
            <person name="Berg J.A."/>
            <person name="Grossarth S.E."/>
            <person name="Jarvis T.M."/>
            <person name="Merrill B.D."/>
            <person name="Breakwell D.P."/>
            <person name="Hope S."/>
            <person name="Grose J.H."/>
        </authorList>
    </citation>
    <scope>NUCLEOTIDE SEQUENCE [LARGE SCALE GENOMIC DNA]</scope>
</reference>
<evidence type="ECO:0000313" key="1">
    <source>
        <dbReference type="EMBL" id="ANZ49342.1"/>
    </source>
</evidence>
<evidence type="ECO:0000313" key="2">
    <source>
        <dbReference type="Proteomes" id="UP000203302"/>
    </source>
</evidence>
<sequence>MIYLDSDGVFAGWRLYALPKYFPTMTSHEFNKLPELKRRGLMRDMYQQEPNLFYNLPPNNAMIQVLEFIEKECLPWSILTSGSEDHYDHDLVVDCKERWFDKHFGVPADKIIVTENSGAKAAYAGRGKLLVDDFGRNCREWALKGGTAYWVHTDEPNVRDLIRHIGAFAEDPNMLCGSILQIQAG</sequence>
<dbReference type="Gene3D" id="3.40.50.1000">
    <property type="entry name" value="HAD superfamily/HAD-like"/>
    <property type="match status" value="1"/>
</dbReference>